<name>A0ACC5QXY4_9HYPH</name>
<evidence type="ECO:0000313" key="1">
    <source>
        <dbReference type="EMBL" id="MBK1865071.1"/>
    </source>
</evidence>
<dbReference type="EMBL" id="JAENHL010000004">
    <property type="protein sequence ID" value="MBK1865071.1"/>
    <property type="molecule type" value="Genomic_DNA"/>
</dbReference>
<proteinExistence type="predicted"/>
<keyword evidence="2" id="KW-1185">Reference proteome</keyword>
<protein>
    <submittedName>
        <fullName evidence="1">ABC transporter permease</fullName>
    </submittedName>
</protein>
<reference evidence="1" key="1">
    <citation type="submission" date="2021-01" db="EMBL/GenBank/DDBJ databases">
        <authorList>
            <person name="Sun Q."/>
        </authorList>
    </citation>
    <scope>NUCLEOTIDE SEQUENCE</scope>
    <source>
        <strain evidence="1">YIM B02566</strain>
    </source>
</reference>
<organism evidence="1 2">
    <name type="scientific">Taklimakanibacter albus</name>
    <dbReference type="NCBI Taxonomy" id="2800327"/>
    <lineage>
        <taxon>Bacteria</taxon>
        <taxon>Pseudomonadati</taxon>
        <taxon>Pseudomonadota</taxon>
        <taxon>Alphaproteobacteria</taxon>
        <taxon>Hyphomicrobiales</taxon>
        <taxon>Aestuariivirgaceae</taxon>
        <taxon>Taklimakanibacter</taxon>
    </lineage>
</organism>
<evidence type="ECO:0000313" key="2">
    <source>
        <dbReference type="Proteomes" id="UP000616151"/>
    </source>
</evidence>
<comment type="caution">
    <text evidence="1">The sequence shown here is derived from an EMBL/GenBank/DDBJ whole genome shotgun (WGS) entry which is preliminary data.</text>
</comment>
<gene>
    <name evidence="1" type="ORF">JHL16_01805</name>
</gene>
<accession>A0ACC5QXY4</accession>
<sequence length="320" mass="34497">MAGYLLKRLGGAVVVLFLTALLLAAAVHLVPGDPARAVLGAHATPELIAQIRIKMGLDKPVAMQLWDFFSGLLRGDLGTDFVGGVPVTTLIGEALADTLALALASMILAVAGGIPLGIAVARRPGGVLDRLTHALSMVFVSAPVYVTSLILLLIFAVKLRYLPAMGAGQFSDPINYISRLILPATALALFWWGYLPRILRATMLDVLGTQYIRSARAFGFRENVIFYRYALRNAVLPIVALFGLMVGYSLTGTVFAETIFGRSGLGTLALSAIDQRNWPVIRGVVFTYALFFICANILADLSYRVLDPRVRLSEEFETGV</sequence>
<dbReference type="Proteomes" id="UP000616151">
    <property type="component" value="Unassembled WGS sequence"/>
</dbReference>